<dbReference type="EMBL" id="GBXM01050119">
    <property type="protein sequence ID" value="JAH58458.1"/>
    <property type="molecule type" value="Transcribed_RNA"/>
</dbReference>
<feature type="compositionally biased region" description="Basic and acidic residues" evidence="1">
    <location>
        <begin position="37"/>
        <end position="47"/>
    </location>
</feature>
<name>A0A0E9U0E6_ANGAN</name>
<reference evidence="2" key="1">
    <citation type="submission" date="2014-11" db="EMBL/GenBank/DDBJ databases">
        <authorList>
            <person name="Amaro Gonzalez C."/>
        </authorList>
    </citation>
    <scope>NUCLEOTIDE SEQUENCE</scope>
</reference>
<proteinExistence type="predicted"/>
<sequence length="47" mass="4780">MMGGKQARLLRGSAGPCSSGTAFTSTENGGVTPTSRTDCENEGESRS</sequence>
<feature type="compositionally biased region" description="Polar residues" evidence="1">
    <location>
        <begin position="16"/>
        <end position="36"/>
    </location>
</feature>
<dbReference type="AlphaFoldDB" id="A0A0E9U0E6"/>
<organism evidence="2">
    <name type="scientific">Anguilla anguilla</name>
    <name type="common">European freshwater eel</name>
    <name type="synonym">Muraena anguilla</name>
    <dbReference type="NCBI Taxonomy" id="7936"/>
    <lineage>
        <taxon>Eukaryota</taxon>
        <taxon>Metazoa</taxon>
        <taxon>Chordata</taxon>
        <taxon>Craniata</taxon>
        <taxon>Vertebrata</taxon>
        <taxon>Euteleostomi</taxon>
        <taxon>Actinopterygii</taxon>
        <taxon>Neopterygii</taxon>
        <taxon>Teleostei</taxon>
        <taxon>Anguilliformes</taxon>
        <taxon>Anguillidae</taxon>
        <taxon>Anguilla</taxon>
    </lineage>
</organism>
<accession>A0A0E9U0E6</accession>
<evidence type="ECO:0000313" key="2">
    <source>
        <dbReference type="EMBL" id="JAH58458.1"/>
    </source>
</evidence>
<feature type="region of interest" description="Disordered" evidence="1">
    <location>
        <begin position="1"/>
        <end position="47"/>
    </location>
</feature>
<protein>
    <submittedName>
        <fullName evidence="2">Uncharacterized protein</fullName>
    </submittedName>
</protein>
<evidence type="ECO:0000256" key="1">
    <source>
        <dbReference type="SAM" id="MobiDB-lite"/>
    </source>
</evidence>
<reference evidence="2" key="2">
    <citation type="journal article" date="2015" name="Fish Shellfish Immunol.">
        <title>Early steps in the European eel (Anguilla anguilla)-Vibrio vulnificus interaction in the gills: Role of the RtxA13 toxin.</title>
        <authorList>
            <person name="Callol A."/>
            <person name="Pajuelo D."/>
            <person name="Ebbesson L."/>
            <person name="Teles M."/>
            <person name="MacKenzie S."/>
            <person name="Amaro C."/>
        </authorList>
    </citation>
    <scope>NUCLEOTIDE SEQUENCE</scope>
</reference>